<dbReference type="EMBL" id="PVLF01000004">
    <property type="protein sequence ID" value="PRH82986.1"/>
    <property type="molecule type" value="Genomic_DNA"/>
</dbReference>
<organism evidence="1 2">
    <name type="scientific">Arenimonas caeni</name>
    <dbReference type="NCBI Taxonomy" id="2058085"/>
    <lineage>
        <taxon>Bacteria</taxon>
        <taxon>Pseudomonadati</taxon>
        <taxon>Pseudomonadota</taxon>
        <taxon>Gammaproteobacteria</taxon>
        <taxon>Lysobacterales</taxon>
        <taxon>Lysobacteraceae</taxon>
        <taxon>Arenimonas</taxon>
    </lineage>
</organism>
<dbReference type="AlphaFoldDB" id="A0A2P6MAG2"/>
<name>A0A2P6MAG2_9GAMM</name>
<comment type="caution">
    <text evidence="1">The sequence shown here is derived from an EMBL/GenBank/DDBJ whole genome shotgun (WGS) entry which is preliminary data.</text>
</comment>
<reference evidence="1 2" key="1">
    <citation type="submission" date="2018-03" db="EMBL/GenBank/DDBJ databases">
        <title>Arenimonas caeni sp. nov., isolated from activated sludge.</title>
        <authorList>
            <person name="Liu H."/>
        </authorList>
    </citation>
    <scope>NUCLEOTIDE SEQUENCE [LARGE SCALE GENOMIC DNA]</scope>
    <source>
        <strain evidence="2">z29</strain>
    </source>
</reference>
<keyword evidence="2" id="KW-1185">Reference proteome</keyword>
<evidence type="ECO:0000313" key="2">
    <source>
        <dbReference type="Proteomes" id="UP000241736"/>
    </source>
</evidence>
<gene>
    <name evidence="1" type="ORF">C6N40_04915</name>
</gene>
<dbReference type="Proteomes" id="UP000241736">
    <property type="component" value="Unassembled WGS sequence"/>
</dbReference>
<dbReference type="RefSeq" id="WP_106989893.1">
    <property type="nucleotide sequence ID" value="NZ_KZ679086.1"/>
</dbReference>
<sequence>MKRRSTSSDAPAAQLRRQRVAAEAARLLAGEGGDPLQARQRAARRLGISDPASLPGRAEILEALDAHRRLFGGSDAGRLRRLREAALEAMAFFAAFDPRLAGPVLDGSAGPGAAVQLHLHADDPDAVARLLADRAAPARQASRRLLLADGQPANVPCWELVADGLPFELWVLPAQAARHAPRDPLGEGALPRAGRAAVERLLAGDGA</sequence>
<dbReference type="OrthoDB" id="5294130at2"/>
<protein>
    <submittedName>
        <fullName evidence="1">Uncharacterized protein</fullName>
    </submittedName>
</protein>
<evidence type="ECO:0000313" key="1">
    <source>
        <dbReference type="EMBL" id="PRH82986.1"/>
    </source>
</evidence>
<proteinExistence type="predicted"/>
<accession>A0A2P6MAG2</accession>